<dbReference type="GO" id="GO:0004518">
    <property type="term" value="F:nuclease activity"/>
    <property type="evidence" value="ECO:0007669"/>
    <property type="project" value="UniProtKB-KW"/>
</dbReference>
<evidence type="ECO:0000256" key="1">
    <source>
        <dbReference type="ARBA" id="ARBA00001936"/>
    </source>
</evidence>
<dbReference type="PANTHER" id="PTHR15822:SF4">
    <property type="entry name" value="TYROSYL-DNA PHOSPHODIESTERASE 2"/>
    <property type="match status" value="1"/>
</dbReference>
<evidence type="ECO:0000256" key="3">
    <source>
        <dbReference type="ARBA" id="ARBA00022722"/>
    </source>
</evidence>
<dbReference type="AlphaFoldDB" id="A0A2U8E5N9"/>
<feature type="region of interest" description="Disordered" evidence="9">
    <location>
        <begin position="13"/>
        <end position="39"/>
    </location>
</feature>
<accession>A0A2U8E5N9</accession>
<protein>
    <recommendedName>
        <fullName evidence="11">Endonuclease/exonuclease/phosphatase domain-containing protein</fullName>
    </recommendedName>
</protein>
<dbReference type="SUPFAM" id="SSF56219">
    <property type="entry name" value="DNase I-like"/>
    <property type="match status" value="1"/>
</dbReference>
<evidence type="ECO:0000313" key="12">
    <source>
        <dbReference type="EMBL" id="AWI09874.1"/>
    </source>
</evidence>
<keyword evidence="7" id="KW-0460">Magnesium</keyword>
<keyword evidence="5" id="KW-0227">DNA damage</keyword>
<evidence type="ECO:0000256" key="4">
    <source>
        <dbReference type="ARBA" id="ARBA00022723"/>
    </source>
</evidence>
<feature type="compositionally biased region" description="Basic and acidic residues" evidence="9">
    <location>
        <begin position="22"/>
        <end position="35"/>
    </location>
</feature>
<evidence type="ECO:0000256" key="8">
    <source>
        <dbReference type="ARBA" id="ARBA00023204"/>
    </source>
</evidence>
<dbReference type="InterPro" id="IPR005135">
    <property type="entry name" value="Endo/exonuclease/phosphatase"/>
</dbReference>
<dbReference type="GO" id="GO:0016787">
    <property type="term" value="F:hydrolase activity"/>
    <property type="evidence" value="ECO:0007669"/>
    <property type="project" value="UniProtKB-KW"/>
</dbReference>
<dbReference type="EMBL" id="CP023004">
    <property type="protein sequence ID" value="AWI09874.1"/>
    <property type="molecule type" value="Genomic_DNA"/>
</dbReference>
<keyword evidence="8" id="KW-0234">DNA repair</keyword>
<dbReference type="Pfam" id="PF03372">
    <property type="entry name" value="Exo_endo_phos"/>
    <property type="match status" value="1"/>
</dbReference>
<feature type="transmembrane region" description="Helical" evidence="10">
    <location>
        <begin position="43"/>
        <end position="62"/>
    </location>
</feature>
<keyword evidence="4" id="KW-0479">Metal-binding</keyword>
<dbReference type="InterPro" id="IPR051547">
    <property type="entry name" value="TDP2-like"/>
</dbReference>
<dbReference type="PANTHER" id="PTHR15822">
    <property type="entry name" value="TRAF AND TNF RECEPTOR-ASSOCIATED PROTEIN"/>
    <property type="match status" value="1"/>
</dbReference>
<evidence type="ECO:0000256" key="10">
    <source>
        <dbReference type="SAM" id="Phobius"/>
    </source>
</evidence>
<evidence type="ECO:0000259" key="11">
    <source>
        <dbReference type="Pfam" id="PF03372"/>
    </source>
</evidence>
<dbReference type="Gene3D" id="3.60.10.10">
    <property type="entry name" value="Endonuclease/exonuclease/phosphatase"/>
    <property type="match status" value="1"/>
</dbReference>
<keyword evidence="3" id="KW-0540">Nuclease</keyword>
<comment type="cofactor">
    <cofactor evidence="1">
        <name>Mn(2+)</name>
        <dbReference type="ChEBI" id="CHEBI:29035"/>
    </cofactor>
</comment>
<dbReference type="CDD" id="cd09083">
    <property type="entry name" value="EEP-1"/>
    <property type="match status" value="1"/>
</dbReference>
<evidence type="ECO:0000256" key="7">
    <source>
        <dbReference type="ARBA" id="ARBA00022842"/>
    </source>
</evidence>
<evidence type="ECO:0000256" key="5">
    <source>
        <dbReference type="ARBA" id="ARBA00022763"/>
    </source>
</evidence>
<dbReference type="KEGG" id="elut:CKA38_11995"/>
<keyword evidence="6" id="KW-0378">Hydrolase</keyword>
<keyword evidence="10" id="KW-1133">Transmembrane helix</keyword>
<keyword evidence="13" id="KW-1185">Reference proteome</keyword>
<evidence type="ECO:0000256" key="6">
    <source>
        <dbReference type="ARBA" id="ARBA00022801"/>
    </source>
</evidence>
<sequence length="343" mass="38593">MAFAAIQAITILSPPNSNTRKPKNELRSERSDPAKKNKHMKTLQRIIPILLCAFAANLAFAAPASDIPQRKRLSPEAVRVVSANIRMPIAGDKKSGNDWDKRKELLRDTLLAQDADIICFQEFHPSYFDELKKSFPDYHAYGFVDTDEGRKVNTVFYSAKRFEKISEGGAFLSPTPDVYRSKVPESSHVRHFVRIHLKDRLTGRELLLWNTHFDHKSQVARDKQGVVLADFLKKQPAGIPQIVAGDLNCSAETDAIKTIKAAGFTDSHTAIHGPGEPGYTYHGFKGLDYGRPRGKIDFVFCNDALRPTAAEIIKDSRSIDGVRRYPSDHYFLSAEFEYAKTKK</sequence>
<dbReference type="InterPro" id="IPR036691">
    <property type="entry name" value="Endo/exonu/phosph_ase_sf"/>
</dbReference>
<comment type="cofactor">
    <cofactor evidence="2">
        <name>Mg(2+)</name>
        <dbReference type="ChEBI" id="CHEBI:18420"/>
    </cofactor>
</comment>
<proteinExistence type="predicted"/>
<feature type="domain" description="Endonuclease/exonuclease/phosphatase" evidence="11">
    <location>
        <begin position="82"/>
        <end position="329"/>
    </location>
</feature>
<keyword evidence="10" id="KW-0472">Membrane</keyword>
<organism evidence="12 13">
    <name type="scientific">Ereboglobus luteus</name>
    <dbReference type="NCBI Taxonomy" id="1796921"/>
    <lineage>
        <taxon>Bacteria</taxon>
        <taxon>Pseudomonadati</taxon>
        <taxon>Verrucomicrobiota</taxon>
        <taxon>Opitutia</taxon>
        <taxon>Opitutales</taxon>
        <taxon>Opitutaceae</taxon>
        <taxon>Ereboglobus</taxon>
    </lineage>
</organism>
<evidence type="ECO:0000313" key="13">
    <source>
        <dbReference type="Proteomes" id="UP000244896"/>
    </source>
</evidence>
<keyword evidence="10" id="KW-0812">Transmembrane</keyword>
<dbReference type="Proteomes" id="UP000244896">
    <property type="component" value="Chromosome"/>
</dbReference>
<dbReference type="GO" id="GO:0006281">
    <property type="term" value="P:DNA repair"/>
    <property type="evidence" value="ECO:0007669"/>
    <property type="project" value="UniProtKB-KW"/>
</dbReference>
<gene>
    <name evidence="12" type="ORF">CKA38_11995</name>
</gene>
<name>A0A2U8E5N9_9BACT</name>
<dbReference type="OrthoDB" id="9793162at2"/>
<reference evidence="12 13" key="1">
    <citation type="journal article" date="2018" name="Syst. Appl. Microbiol.">
        <title>Ereboglobus luteus gen. nov. sp. nov. from cockroach guts, and new insights into the oxygen relationship of the genera Opitutus and Didymococcus (Verrucomicrobia: Opitutaceae).</title>
        <authorList>
            <person name="Tegtmeier D."/>
            <person name="Belitz A."/>
            <person name="Radek R."/>
            <person name="Heimerl T."/>
            <person name="Brune A."/>
        </authorList>
    </citation>
    <scope>NUCLEOTIDE SEQUENCE [LARGE SCALE GENOMIC DNA]</scope>
    <source>
        <strain evidence="12 13">Ho45</strain>
    </source>
</reference>
<dbReference type="GO" id="GO:0046872">
    <property type="term" value="F:metal ion binding"/>
    <property type="evidence" value="ECO:0007669"/>
    <property type="project" value="UniProtKB-KW"/>
</dbReference>
<evidence type="ECO:0000256" key="2">
    <source>
        <dbReference type="ARBA" id="ARBA00001946"/>
    </source>
</evidence>
<evidence type="ECO:0000256" key="9">
    <source>
        <dbReference type="SAM" id="MobiDB-lite"/>
    </source>
</evidence>